<name>A0ABV6KA83_9BACI</name>
<feature type="domain" description="YdbS-like PH" evidence="2">
    <location>
        <begin position="72"/>
        <end position="148"/>
    </location>
</feature>
<feature type="transmembrane region" description="Helical" evidence="1">
    <location>
        <begin position="21"/>
        <end position="41"/>
    </location>
</feature>
<keyword evidence="1" id="KW-0812">Transmembrane</keyword>
<dbReference type="InterPro" id="IPR005182">
    <property type="entry name" value="YdbS-like_PH"/>
</dbReference>
<keyword evidence="4" id="KW-1185">Reference proteome</keyword>
<dbReference type="PANTHER" id="PTHR34473:SF2">
    <property type="entry name" value="UPF0699 TRANSMEMBRANE PROTEIN YDBT"/>
    <property type="match status" value="1"/>
</dbReference>
<gene>
    <name evidence="3" type="ORF">ACFFHM_06710</name>
</gene>
<sequence length="158" mass="18334">MRLEPSQFLSEKALPVWRLRAFLESLFVALVPIAYGIIIYFFSVPLWILWILLSGYIIYVVLTVVIIPPLRWKRWRYDVLADEIDLQRGFFIRKRTLIPMSRVQHVDTEQGPLLRKYKLAAVSISTAATVHQIPSLTIEIADELRDRIAELAAVVEDE</sequence>
<evidence type="ECO:0000313" key="3">
    <source>
        <dbReference type="EMBL" id="MFC0470224.1"/>
    </source>
</evidence>
<keyword evidence="1" id="KW-0472">Membrane</keyword>
<evidence type="ECO:0000259" key="2">
    <source>
        <dbReference type="Pfam" id="PF03703"/>
    </source>
</evidence>
<protein>
    <submittedName>
        <fullName evidence="3">PH domain-containing protein</fullName>
    </submittedName>
</protein>
<organism evidence="3 4">
    <name type="scientific">Halalkalibacter kiskunsagensis</name>
    <dbReference type="NCBI Taxonomy" id="1548599"/>
    <lineage>
        <taxon>Bacteria</taxon>
        <taxon>Bacillati</taxon>
        <taxon>Bacillota</taxon>
        <taxon>Bacilli</taxon>
        <taxon>Bacillales</taxon>
        <taxon>Bacillaceae</taxon>
        <taxon>Halalkalibacter</taxon>
    </lineage>
</organism>
<dbReference type="EMBL" id="JBHLUX010000017">
    <property type="protein sequence ID" value="MFC0470224.1"/>
    <property type="molecule type" value="Genomic_DNA"/>
</dbReference>
<dbReference type="PANTHER" id="PTHR34473">
    <property type="entry name" value="UPF0699 TRANSMEMBRANE PROTEIN YDBS"/>
    <property type="match status" value="1"/>
</dbReference>
<reference evidence="3 4" key="1">
    <citation type="submission" date="2024-09" db="EMBL/GenBank/DDBJ databases">
        <authorList>
            <person name="Sun Q."/>
            <person name="Mori K."/>
        </authorList>
    </citation>
    <scope>NUCLEOTIDE SEQUENCE [LARGE SCALE GENOMIC DNA]</scope>
    <source>
        <strain evidence="3 4">NCAIM B.02610</strain>
    </source>
</reference>
<keyword evidence="1" id="KW-1133">Transmembrane helix</keyword>
<comment type="caution">
    <text evidence="3">The sequence shown here is derived from an EMBL/GenBank/DDBJ whole genome shotgun (WGS) entry which is preliminary data.</text>
</comment>
<evidence type="ECO:0000256" key="1">
    <source>
        <dbReference type="SAM" id="Phobius"/>
    </source>
</evidence>
<dbReference type="Proteomes" id="UP001589838">
    <property type="component" value="Unassembled WGS sequence"/>
</dbReference>
<dbReference type="RefSeq" id="WP_335958938.1">
    <property type="nucleotide sequence ID" value="NZ_JAXBLX010000003.1"/>
</dbReference>
<accession>A0ABV6KA83</accession>
<proteinExistence type="predicted"/>
<evidence type="ECO:0000313" key="4">
    <source>
        <dbReference type="Proteomes" id="UP001589838"/>
    </source>
</evidence>
<dbReference type="Pfam" id="PF03703">
    <property type="entry name" value="bPH_2"/>
    <property type="match status" value="1"/>
</dbReference>
<feature type="transmembrane region" description="Helical" evidence="1">
    <location>
        <begin position="47"/>
        <end position="67"/>
    </location>
</feature>